<gene>
    <name evidence="10" type="ORF">G2W53_004977</name>
</gene>
<keyword evidence="4" id="KW-0805">Transcription regulation</keyword>
<feature type="compositionally biased region" description="Basic and acidic residues" evidence="8">
    <location>
        <begin position="208"/>
        <end position="225"/>
    </location>
</feature>
<evidence type="ECO:0000256" key="6">
    <source>
        <dbReference type="ARBA" id="ARBA00023187"/>
    </source>
</evidence>
<evidence type="ECO:0000256" key="8">
    <source>
        <dbReference type="SAM" id="MobiDB-lite"/>
    </source>
</evidence>
<evidence type="ECO:0000256" key="7">
    <source>
        <dbReference type="ARBA" id="ARBA00023242"/>
    </source>
</evidence>
<feature type="domain" description="Pinin/SDK/MemA protein" evidence="9">
    <location>
        <begin position="168"/>
        <end position="295"/>
    </location>
</feature>
<dbReference type="Proteomes" id="UP000634136">
    <property type="component" value="Unassembled WGS sequence"/>
</dbReference>
<comment type="subcellular location">
    <subcellularLocation>
        <location evidence="1">Nucleus</location>
    </subcellularLocation>
</comment>
<feature type="compositionally biased region" description="Basic and acidic residues" evidence="8">
    <location>
        <begin position="134"/>
        <end position="147"/>
    </location>
</feature>
<feature type="compositionally biased region" description="Acidic residues" evidence="8">
    <location>
        <begin position="375"/>
        <end position="400"/>
    </location>
</feature>
<name>A0A834XCP3_9FABA</name>
<keyword evidence="7" id="KW-0539">Nucleus</keyword>
<dbReference type="GO" id="GO:0006397">
    <property type="term" value="P:mRNA processing"/>
    <property type="evidence" value="ECO:0007669"/>
    <property type="project" value="UniProtKB-KW"/>
</dbReference>
<feature type="region of interest" description="Disordered" evidence="8">
    <location>
        <begin position="200"/>
        <end position="225"/>
    </location>
</feature>
<dbReference type="OrthoDB" id="330772at2759"/>
<dbReference type="InterPro" id="IPR006786">
    <property type="entry name" value="Pinin_SDK_MemA"/>
</dbReference>
<feature type="region of interest" description="Disordered" evidence="8">
    <location>
        <begin position="1"/>
        <end position="168"/>
    </location>
</feature>
<protein>
    <submittedName>
        <fullName evidence="10">Pinin-like</fullName>
    </submittedName>
</protein>
<dbReference type="GO" id="GO:0071013">
    <property type="term" value="C:catalytic step 2 spliceosome"/>
    <property type="evidence" value="ECO:0007669"/>
    <property type="project" value="TreeGrafter"/>
</dbReference>
<comment type="caution">
    <text evidence="10">The sequence shown here is derived from an EMBL/GenBank/DDBJ whole genome shotgun (WGS) entry which is preliminary data.</text>
</comment>
<feature type="compositionally biased region" description="Basic and acidic residues" evidence="8">
    <location>
        <begin position="154"/>
        <end position="167"/>
    </location>
</feature>
<accession>A0A834XCP3</accession>
<keyword evidence="3" id="KW-0507">mRNA processing</keyword>
<evidence type="ECO:0000256" key="3">
    <source>
        <dbReference type="ARBA" id="ARBA00022664"/>
    </source>
</evidence>
<evidence type="ECO:0000313" key="11">
    <source>
        <dbReference type="Proteomes" id="UP000634136"/>
    </source>
</evidence>
<feature type="compositionally biased region" description="Basic and acidic residues" evidence="8">
    <location>
        <begin position="401"/>
        <end position="411"/>
    </location>
</feature>
<comment type="similarity">
    <text evidence="2">Belongs to the pinin family.</text>
</comment>
<dbReference type="Pfam" id="PF04696">
    <property type="entry name" value="Pinin_SDK_memA"/>
    <property type="match status" value="1"/>
</dbReference>
<feature type="compositionally biased region" description="Basic and acidic residues" evidence="8">
    <location>
        <begin position="354"/>
        <end position="363"/>
    </location>
</feature>
<evidence type="ECO:0000256" key="5">
    <source>
        <dbReference type="ARBA" id="ARBA00023163"/>
    </source>
</evidence>
<dbReference type="PANTHER" id="PTHR12707:SF0">
    <property type="entry name" value="PININ"/>
    <property type="match status" value="1"/>
</dbReference>
<evidence type="ECO:0000313" key="10">
    <source>
        <dbReference type="EMBL" id="KAF7842679.1"/>
    </source>
</evidence>
<evidence type="ECO:0000256" key="4">
    <source>
        <dbReference type="ARBA" id="ARBA00023015"/>
    </source>
</evidence>
<keyword evidence="6" id="KW-0508">mRNA splicing</keyword>
<proteinExistence type="inferred from homology"/>
<dbReference type="EMBL" id="JAAIUW010000002">
    <property type="protein sequence ID" value="KAF7842679.1"/>
    <property type="molecule type" value="Genomic_DNA"/>
</dbReference>
<feature type="compositionally biased region" description="Acidic residues" evidence="8">
    <location>
        <begin position="90"/>
        <end position="99"/>
    </location>
</feature>
<keyword evidence="11" id="KW-1185">Reference proteome</keyword>
<feature type="compositionally biased region" description="Basic and acidic residues" evidence="8">
    <location>
        <begin position="7"/>
        <end position="36"/>
    </location>
</feature>
<organism evidence="10 11">
    <name type="scientific">Senna tora</name>
    <dbReference type="NCBI Taxonomy" id="362788"/>
    <lineage>
        <taxon>Eukaryota</taxon>
        <taxon>Viridiplantae</taxon>
        <taxon>Streptophyta</taxon>
        <taxon>Embryophyta</taxon>
        <taxon>Tracheophyta</taxon>
        <taxon>Spermatophyta</taxon>
        <taxon>Magnoliopsida</taxon>
        <taxon>eudicotyledons</taxon>
        <taxon>Gunneridae</taxon>
        <taxon>Pentapetalae</taxon>
        <taxon>rosids</taxon>
        <taxon>fabids</taxon>
        <taxon>Fabales</taxon>
        <taxon>Fabaceae</taxon>
        <taxon>Caesalpinioideae</taxon>
        <taxon>Cassia clade</taxon>
        <taxon>Senna</taxon>
    </lineage>
</organism>
<dbReference type="GO" id="GO:0008380">
    <property type="term" value="P:RNA splicing"/>
    <property type="evidence" value="ECO:0007669"/>
    <property type="project" value="UniProtKB-KW"/>
</dbReference>
<feature type="region of interest" description="Disordered" evidence="8">
    <location>
        <begin position="354"/>
        <end position="431"/>
    </location>
</feature>
<keyword evidence="5" id="KW-0804">Transcription</keyword>
<evidence type="ECO:0000256" key="2">
    <source>
        <dbReference type="ARBA" id="ARBA00010386"/>
    </source>
</evidence>
<dbReference type="PANTHER" id="PTHR12707">
    <property type="entry name" value="PINN"/>
    <property type="match status" value="1"/>
</dbReference>
<dbReference type="InterPro" id="IPR039853">
    <property type="entry name" value="Pinin"/>
</dbReference>
<reference evidence="10" key="1">
    <citation type="submission" date="2020-09" db="EMBL/GenBank/DDBJ databases">
        <title>Genome-Enabled Discovery of Anthraquinone Biosynthesis in Senna tora.</title>
        <authorList>
            <person name="Kang S.-H."/>
            <person name="Pandey R.P."/>
            <person name="Lee C.-M."/>
            <person name="Sim J.-S."/>
            <person name="Jeong J.-T."/>
            <person name="Choi B.-S."/>
            <person name="Jung M."/>
            <person name="Ginzburg D."/>
            <person name="Zhao K."/>
            <person name="Won S.Y."/>
            <person name="Oh T.-J."/>
            <person name="Yu Y."/>
            <person name="Kim N.-H."/>
            <person name="Lee O.R."/>
            <person name="Lee T.-H."/>
            <person name="Bashyal P."/>
            <person name="Kim T.-S."/>
            <person name="Lee W.-H."/>
            <person name="Kawkins C."/>
            <person name="Kim C.-K."/>
            <person name="Kim J.S."/>
            <person name="Ahn B.O."/>
            <person name="Rhee S.Y."/>
            <person name="Sohng J.K."/>
        </authorList>
    </citation>
    <scope>NUCLEOTIDE SEQUENCE</scope>
    <source>
        <tissue evidence="10">Leaf</tissue>
    </source>
</reference>
<feature type="compositionally biased region" description="Basic and acidic residues" evidence="8">
    <location>
        <begin position="102"/>
        <end position="114"/>
    </location>
</feature>
<sequence length="431" mass="50031">MGSTAMEKTEDELRKEIDELQRQQREITERLRDPRGLRRGGLSGAAGPRNFATNGVRQRGFLRPGDRNESEDQPPAKRRLSSAVVKVEDGELPEDDDAGQEVSKDDSTRDDVRRTGTAIQSDRKPTESRQSGWLRRDSNQRTSKMDSDIPATEHVPRVLPKDDDPRLVNRNKRMLGQLLGTLEKFRKEDKQLSGTEAYMRRSNSLQRAEQRAREESERLRKEEREQIAEKRRRDLTLRARVAAKTEEKKLELLFIRWSEHHKRLCNFIRTKAEPPIYYLPNKPLDEDEASVEKRKEEDFLEWKNARREELSEYQKQIGEQYIANVEKELERWQNARKTRKVNNDQDLQETMDKELDTHRLEHGPKKRKIPGGDNNEVDDDDVEDINVGEDDIMDDVLVDEDSGRRVDETSKADAGNVGADPVVDADNVDQK</sequence>
<dbReference type="AlphaFoldDB" id="A0A834XCP3"/>
<evidence type="ECO:0000256" key="1">
    <source>
        <dbReference type="ARBA" id="ARBA00004123"/>
    </source>
</evidence>
<evidence type="ECO:0000259" key="9">
    <source>
        <dbReference type="Pfam" id="PF04696"/>
    </source>
</evidence>